<dbReference type="InterPro" id="IPR006578">
    <property type="entry name" value="MADF-dom"/>
</dbReference>
<evidence type="ECO:0000259" key="3">
    <source>
        <dbReference type="PROSITE" id="PS51031"/>
    </source>
</evidence>
<gene>
    <name evidence="4" type="ORF">LSTR_LSTR009289</name>
</gene>
<reference evidence="4 5" key="1">
    <citation type="journal article" date="2017" name="Gigascience">
        <title>Genome sequence of the small brown planthopper, Laodelphax striatellus.</title>
        <authorList>
            <person name="Zhu J."/>
            <person name="Jiang F."/>
            <person name="Wang X."/>
            <person name="Yang P."/>
            <person name="Bao Y."/>
            <person name="Zhao W."/>
            <person name="Wang W."/>
            <person name="Lu H."/>
            <person name="Wang Q."/>
            <person name="Cui N."/>
            <person name="Li J."/>
            <person name="Chen X."/>
            <person name="Luo L."/>
            <person name="Yu J."/>
            <person name="Kang L."/>
            <person name="Cui F."/>
        </authorList>
    </citation>
    <scope>NUCLEOTIDE SEQUENCE [LARGE SCALE GENOMIC DNA]</scope>
    <source>
        <strain evidence="4">Lst14</strain>
    </source>
</reference>
<dbReference type="PANTHER" id="PTHR12243:SF67">
    <property type="entry name" value="COREPRESSOR OF PANGOLIN, ISOFORM A-RELATED"/>
    <property type="match status" value="1"/>
</dbReference>
<comment type="subcellular location">
    <subcellularLocation>
        <location evidence="1">Nucleus</location>
    </subcellularLocation>
</comment>
<dbReference type="GO" id="GO:0006357">
    <property type="term" value="P:regulation of transcription by RNA polymerase II"/>
    <property type="evidence" value="ECO:0007669"/>
    <property type="project" value="TreeGrafter"/>
</dbReference>
<dbReference type="PANTHER" id="PTHR12243">
    <property type="entry name" value="MADF DOMAIN TRANSCRIPTION FACTOR"/>
    <property type="match status" value="1"/>
</dbReference>
<feature type="domain" description="BESS" evidence="3">
    <location>
        <begin position="221"/>
        <end position="260"/>
    </location>
</feature>
<dbReference type="GO" id="GO:0003677">
    <property type="term" value="F:DNA binding"/>
    <property type="evidence" value="ECO:0007669"/>
    <property type="project" value="InterPro"/>
</dbReference>
<dbReference type="GO" id="GO:0005667">
    <property type="term" value="C:transcription regulator complex"/>
    <property type="evidence" value="ECO:0007669"/>
    <property type="project" value="TreeGrafter"/>
</dbReference>
<dbReference type="OrthoDB" id="6629411at2759"/>
<accession>A0A482XLE9</accession>
<evidence type="ECO:0000313" key="5">
    <source>
        <dbReference type="Proteomes" id="UP000291343"/>
    </source>
</evidence>
<organism evidence="4 5">
    <name type="scientific">Laodelphax striatellus</name>
    <name type="common">Small brown planthopper</name>
    <name type="synonym">Delphax striatella</name>
    <dbReference type="NCBI Taxonomy" id="195883"/>
    <lineage>
        <taxon>Eukaryota</taxon>
        <taxon>Metazoa</taxon>
        <taxon>Ecdysozoa</taxon>
        <taxon>Arthropoda</taxon>
        <taxon>Hexapoda</taxon>
        <taxon>Insecta</taxon>
        <taxon>Pterygota</taxon>
        <taxon>Neoptera</taxon>
        <taxon>Paraneoptera</taxon>
        <taxon>Hemiptera</taxon>
        <taxon>Auchenorrhyncha</taxon>
        <taxon>Fulgoroidea</taxon>
        <taxon>Delphacidae</taxon>
        <taxon>Criomorphinae</taxon>
        <taxon>Laodelphax</taxon>
    </lineage>
</organism>
<dbReference type="Pfam" id="PF02944">
    <property type="entry name" value="BESS"/>
    <property type="match status" value="1"/>
</dbReference>
<protein>
    <recommendedName>
        <fullName evidence="6">MADF domain-containing protein</fullName>
    </recommendedName>
</protein>
<dbReference type="Pfam" id="PF10545">
    <property type="entry name" value="MADF_DNA_bdg"/>
    <property type="match status" value="1"/>
</dbReference>
<dbReference type="InParanoid" id="A0A482XLE9"/>
<proteinExistence type="predicted"/>
<comment type="caution">
    <text evidence="4">The sequence shown here is derived from an EMBL/GenBank/DDBJ whole genome shotgun (WGS) entry which is preliminary data.</text>
</comment>
<dbReference type="InterPro" id="IPR039353">
    <property type="entry name" value="TF_Adf1"/>
</dbReference>
<dbReference type="AlphaFoldDB" id="A0A482XLE9"/>
<keyword evidence="1" id="KW-0539">Nucleus</keyword>
<name>A0A482XLE9_LAOST</name>
<evidence type="ECO:0008006" key="6">
    <source>
        <dbReference type="Google" id="ProtNLM"/>
    </source>
</evidence>
<dbReference type="SMART" id="SM00595">
    <property type="entry name" value="MADF"/>
    <property type="match status" value="1"/>
</dbReference>
<evidence type="ECO:0000313" key="4">
    <source>
        <dbReference type="EMBL" id="RZF46507.1"/>
    </source>
</evidence>
<dbReference type="GO" id="GO:0005634">
    <property type="term" value="C:nucleus"/>
    <property type="evidence" value="ECO:0007669"/>
    <property type="project" value="UniProtKB-SubCell"/>
</dbReference>
<feature type="domain" description="MADF" evidence="2">
    <location>
        <begin position="5"/>
        <end position="96"/>
    </location>
</feature>
<evidence type="ECO:0000259" key="2">
    <source>
        <dbReference type="PROSITE" id="PS51029"/>
    </source>
</evidence>
<dbReference type="FunCoup" id="A0A482XLE9">
    <property type="interactions" value="40"/>
</dbReference>
<keyword evidence="5" id="KW-1185">Reference proteome</keyword>
<dbReference type="Proteomes" id="UP000291343">
    <property type="component" value="Unassembled WGS sequence"/>
</dbReference>
<sequence>MKMERLIELVRTFPVLYDPRHKDYTRTNLKDHVWEHIARKLDLPNGEAAKTHWGKLRNCYRVSLWRQMKKRSGQSDAFIRPWLYQKKMEFLLPYMRNYRSLGELIDFNDSHENDHNYGEDGDANNEAFDYASIVNEFETSKKHKNTINGPETFDYNNLECELKEMSPKKLFPSTKKSKPSLNSSEEKILLKTLKSYETKSVASDLRNSLTNISSPKNPNSDDPLFSFFISMYNTTKSLPVRQQLEVRRQVFNLVTKIEENVLINESVSDDYSEVVVVRPNDSRHVNSTYISDSSQWRQ</sequence>
<dbReference type="InterPro" id="IPR004210">
    <property type="entry name" value="BESS_motif"/>
</dbReference>
<dbReference type="PROSITE" id="PS51031">
    <property type="entry name" value="BESS"/>
    <property type="match status" value="1"/>
</dbReference>
<evidence type="ECO:0000256" key="1">
    <source>
        <dbReference type="PROSITE-ProRule" id="PRU00371"/>
    </source>
</evidence>
<dbReference type="EMBL" id="QKKF02006119">
    <property type="protein sequence ID" value="RZF46507.1"/>
    <property type="molecule type" value="Genomic_DNA"/>
</dbReference>
<dbReference type="PROSITE" id="PS51029">
    <property type="entry name" value="MADF"/>
    <property type="match status" value="1"/>
</dbReference>